<dbReference type="PANTHER" id="PTHR41523:SF8">
    <property type="entry name" value="ETHYLENE RESPONSE SENSOR PROTEIN"/>
    <property type="match status" value="1"/>
</dbReference>
<evidence type="ECO:0000256" key="8">
    <source>
        <dbReference type="ARBA" id="ARBA00022643"/>
    </source>
</evidence>
<dbReference type="Pfam" id="PF08448">
    <property type="entry name" value="PAS_4"/>
    <property type="match status" value="2"/>
</dbReference>
<keyword evidence="11" id="KW-0547">Nucleotide-binding</keyword>
<keyword evidence="17" id="KW-0812">Transmembrane</keyword>
<feature type="domain" description="PAC" evidence="19">
    <location>
        <begin position="1236"/>
        <end position="1288"/>
    </location>
</feature>
<feature type="domain" description="PAS" evidence="18">
    <location>
        <begin position="397"/>
        <end position="462"/>
    </location>
</feature>
<keyword evidence="4" id="KW-0600">Photoreceptor protein</keyword>
<comment type="catalytic activity">
    <reaction evidence="1">
        <text>ATP + protein L-histidine = ADP + protein N-phospho-L-histidine.</text>
        <dbReference type="EC" id="2.7.13.3"/>
    </reaction>
</comment>
<evidence type="ECO:0000256" key="11">
    <source>
        <dbReference type="ARBA" id="ARBA00022741"/>
    </source>
</evidence>
<keyword evidence="6" id="KW-0716">Sensory transduction</keyword>
<evidence type="ECO:0000256" key="10">
    <source>
        <dbReference type="ARBA" id="ARBA00022737"/>
    </source>
</evidence>
<proteinExistence type="predicted"/>
<evidence type="ECO:0000256" key="1">
    <source>
        <dbReference type="ARBA" id="ARBA00000085"/>
    </source>
</evidence>
<dbReference type="GO" id="GO:0016020">
    <property type="term" value="C:membrane"/>
    <property type="evidence" value="ECO:0007669"/>
    <property type="project" value="UniProtKB-SubCell"/>
</dbReference>
<keyword evidence="7" id="KW-0285">Flavoprotein</keyword>
<dbReference type="InterPro" id="IPR035965">
    <property type="entry name" value="PAS-like_dom_sf"/>
</dbReference>
<evidence type="ECO:0000256" key="13">
    <source>
        <dbReference type="ARBA" id="ARBA00022840"/>
    </source>
</evidence>
<dbReference type="EMBL" id="SMSJ01000029">
    <property type="protein sequence ID" value="TDH60919.1"/>
    <property type="molecule type" value="Genomic_DNA"/>
</dbReference>
<dbReference type="Gene3D" id="2.10.70.100">
    <property type="match status" value="1"/>
</dbReference>
<feature type="domain" description="PAC" evidence="19">
    <location>
        <begin position="853"/>
        <end position="905"/>
    </location>
</feature>
<comment type="subcellular location">
    <subcellularLocation>
        <location evidence="2">Membrane</location>
    </subcellularLocation>
</comment>
<evidence type="ECO:0000259" key="18">
    <source>
        <dbReference type="PROSITE" id="PS50112"/>
    </source>
</evidence>
<dbReference type="EC" id="2.7.13.3" evidence="3"/>
<keyword evidence="12" id="KW-0418">Kinase</keyword>
<dbReference type="InterPro" id="IPR000014">
    <property type="entry name" value="PAS"/>
</dbReference>
<dbReference type="InterPro" id="IPR036890">
    <property type="entry name" value="HATPase_C_sf"/>
</dbReference>
<evidence type="ECO:0000313" key="21">
    <source>
        <dbReference type="EMBL" id="TDH60919.1"/>
    </source>
</evidence>
<dbReference type="InterPro" id="IPR013656">
    <property type="entry name" value="PAS_4"/>
</dbReference>
<keyword evidence="13" id="KW-0067">ATP-binding</keyword>
<evidence type="ECO:0000259" key="20">
    <source>
        <dbReference type="PROSITE" id="PS50885"/>
    </source>
</evidence>
<organism evidence="21 22">
    <name type="scientific">Dankookia rubra</name>
    <dbReference type="NCBI Taxonomy" id="1442381"/>
    <lineage>
        <taxon>Bacteria</taxon>
        <taxon>Pseudomonadati</taxon>
        <taxon>Pseudomonadota</taxon>
        <taxon>Alphaproteobacteria</taxon>
        <taxon>Acetobacterales</taxon>
        <taxon>Roseomonadaceae</taxon>
        <taxon>Dankookia</taxon>
    </lineage>
</organism>
<dbReference type="SUPFAM" id="SSF55785">
    <property type="entry name" value="PYP-like sensor domain (PAS domain)"/>
    <property type="match status" value="7"/>
</dbReference>
<dbReference type="SMART" id="SM00911">
    <property type="entry name" value="HWE_HK"/>
    <property type="match status" value="1"/>
</dbReference>
<keyword evidence="15" id="KW-0843">Virulence</keyword>
<feature type="domain" description="PAS" evidence="18">
    <location>
        <begin position="1160"/>
        <end position="1205"/>
    </location>
</feature>
<protein>
    <recommendedName>
        <fullName evidence="3">histidine kinase</fullName>
        <ecNumber evidence="3">2.7.13.3</ecNumber>
    </recommendedName>
</protein>
<keyword evidence="17" id="KW-1133">Transmembrane helix</keyword>
<dbReference type="Gene3D" id="3.30.565.10">
    <property type="entry name" value="Histidine kinase-like ATPase, C-terminal domain"/>
    <property type="match status" value="1"/>
</dbReference>
<gene>
    <name evidence="21" type="ORF">E2C06_19475</name>
</gene>
<dbReference type="CDD" id="cd18774">
    <property type="entry name" value="PDC2_HK_sensor"/>
    <property type="match status" value="1"/>
</dbReference>
<feature type="domain" description="HAMP" evidence="20">
    <location>
        <begin position="309"/>
        <end position="366"/>
    </location>
</feature>
<keyword evidence="9" id="KW-0808">Transferase</keyword>
<evidence type="ECO:0000256" key="16">
    <source>
        <dbReference type="ARBA" id="ARBA00023170"/>
    </source>
</evidence>
<evidence type="ECO:0000259" key="19">
    <source>
        <dbReference type="PROSITE" id="PS50113"/>
    </source>
</evidence>
<evidence type="ECO:0000256" key="14">
    <source>
        <dbReference type="ARBA" id="ARBA00022991"/>
    </source>
</evidence>
<evidence type="ECO:0000313" key="22">
    <source>
        <dbReference type="Proteomes" id="UP000295096"/>
    </source>
</evidence>
<keyword evidence="5" id="KW-0597">Phosphoprotein</keyword>
<feature type="domain" description="PAC" evidence="19">
    <location>
        <begin position="465"/>
        <end position="517"/>
    </location>
</feature>
<evidence type="ECO:0000256" key="6">
    <source>
        <dbReference type="ARBA" id="ARBA00022606"/>
    </source>
</evidence>
<feature type="domain" description="PAS" evidence="18">
    <location>
        <begin position="644"/>
        <end position="680"/>
    </location>
</feature>
<evidence type="ECO:0000256" key="12">
    <source>
        <dbReference type="ARBA" id="ARBA00022777"/>
    </source>
</evidence>
<feature type="domain" description="PAS" evidence="18">
    <location>
        <begin position="518"/>
        <end position="575"/>
    </location>
</feature>
<dbReference type="PANTHER" id="PTHR41523">
    <property type="entry name" value="TWO-COMPONENT SYSTEM SENSOR PROTEIN"/>
    <property type="match status" value="1"/>
</dbReference>
<dbReference type="InterPro" id="IPR000700">
    <property type="entry name" value="PAS-assoc_C"/>
</dbReference>
<dbReference type="PROSITE" id="PS50113">
    <property type="entry name" value="PAC"/>
    <property type="match status" value="4"/>
</dbReference>
<dbReference type="InterPro" id="IPR013655">
    <property type="entry name" value="PAS_fold_3"/>
</dbReference>
<feature type="domain" description="PAS" evidence="18">
    <location>
        <begin position="906"/>
        <end position="961"/>
    </location>
</feature>
<dbReference type="RefSeq" id="WP_133290280.1">
    <property type="nucleotide sequence ID" value="NZ_SMSJ01000029.1"/>
</dbReference>
<name>A0A4R5QE32_9PROT</name>
<evidence type="ECO:0000256" key="7">
    <source>
        <dbReference type="ARBA" id="ARBA00022630"/>
    </source>
</evidence>
<feature type="domain" description="PAC" evidence="19">
    <location>
        <begin position="980"/>
        <end position="1032"/>
    </location>
</feature>
<comment type="caution">
    <text evidence="21">The sequence shown here is derived from an EMBL/GenBank/DDBJ whole genome shotgun (WGS) entry which is preliminary data.</text>
</comment>
<dbReference type="GO" id="GO:0007165">
    <property type="term" value="P:signal transduction"/>
    <property type="evidence" value="ECO:0007669"/>
    <property type="project" value="InterPro"/>
</dbReference>
<evidence type="ECO:0000256" key="15">
    <source>
        <dbReference type="ARBA" id="ARBA00023026"/>
    </source>
</evidence>
<keyword evidence="17" id="KW-0472">Membrane</keyword>
<dbReference type="CDD" id="cd00130">
    <property type="entry name" value="PAS"/>
    <property type="match status" value="5"/>
</dbReference>
<dbReference type="Gene3D" id="3.30.450.20">
    <property type="entry name" value="PAS domain"/>
    <property type="match status" value="8"/>
</dbReference>
<dbReference type="GO" id="GO:0004673">
    <property type="term" value="F:protein histidine kinase activity"/>
    <property type="evidence" value="ECO:0007669"/>
    <property type="project" value="UniProtKB-EC"/>
</dbReference>
<dbReference type="GO" id="GO:0009881">
    <property type="term" value="F:photoreceptor activity"/>
    <property type="evidence" value="ECO:0007669"/>
    <property type="project" value="UniProtKB-KW"/>
</dbReference>
<dbReference type="OrthoDB" id="9816309at2"/>
<sequence>MRPGSAAPAPFGLRLHLAGILIAALLPALAAGGLALHTAAGAYRATFEARLRDTARALSLAVDADIRGRTQALTAFATSPAFGDGSRIADPAAAHAHAVRVAAASGMRIVVADRDGRFLLHHQVPPGMPLPDTGVAAEVLRAAIRQDQPVVSDLIAGPLVRYPVVAVVVPVPRTDGAPPLLAAGGSLDPGHFDAMLAAQQLEPGAFAGLVDAAGTVIARSDGRFRGTVLPPDLRAVLGGTGGIVRRTGLDGEDRLFANMALAAAPGWSVTVSVPHAVYRASWLEPLLGMAGGIGLALLASGGLALLLARRLLRPLGSLAAHARGVALDPERHRGTAAELPPVPVAELEALRQGFAAAEAALQRRVEAERRAYAALAEKETMLASAQQLTGVGGWTWEVAETAAEDAELTDPGAATLRWTEETCRIFGLAPGAPVDTAVFLEAVPPADRPQVRATLREALRSGRPYRIEHRIRRPDGTIRIVEELASPRPDANGRFRRVVGSCQDVTERRMTEAALADNAARLQDLLSTLDLAAAMARDVDGTIRFWSKGCELLYGWTAAEAMGRSAHQLLGTVFPVPLPEIEAVLLRDGEWLGELRQRCRDGDEVVVVARKALRRDAAGRAVAVAESVADVTALHAAREALAESEARLRSVVDSALDGIVVATEAGVIVSANLAAARMFGHPGPQALVGQDLGLLMPAGTAGRHGAWLSGLIRPEGAPEMAPGRTLTARRADGSEFPVEASVAGFAAGGRRLVTGILRDVSARVAAERALAESEARLRTIVETVPVGLIMAELPSGRILGANAHVGTLVRHPLPQSPDLGGDGGWVAFHADGSLVAGHEYPLARMVLAGEEAPSIEVHYQRGDGTRAWMRIMGRPVRDAEGRLVGGVVALVDVDGERRAREALAASEAEFRATFEQAAVGIAHVGLDGGWLRVNDRFCAIAGHRREDLLRLTFQDITHPDDLAADLAQGDALLAGRLGTYAMEKRYIRADGAVAWVNLTVSVLRDAAGRPDRFISVIEDIAARKAAEAALAASEERFRTLFERMEEGFALWEATRDEAGAIVDFRLLERNDAADRLTGRLPQACIGRTMRGLFPDMAPHVLDAYVRAAGTGEPQVLEAEEGRSIGRRLSIRIFSPGPERVAALVRDVTERVAAEAVVRDSEAMLRRVLDNLFAFVGVLAPDGTLLDANRAPLDAAGITLEEVRGRPFWEAYWWSYDPAVAAGVRAACRRAAAGEASRYDVEVRMAGDSRMAIDFQVAPLRDAAGRVTHLIPSAVDITERKRSEEAKMLLAREVDHRAKNALAVVQSVLTLTRTEDPAAFKKAVMGRIAAMALAHTLLARENWNGADLRALLAEELAAYRGGGGLEAAVQLDGPLVGLAPGAAQAVAMAIHELATNAAKYGALSRPGGHVSIAWSQEPATQGLVLIWHERGGPPLEAPPARRGFGTGLIQSTIVRQLQGRLQMDWDQTGLRCTLSLPARQVRWRARVAPRLG</sequence>
<dbReference type="PROSITE" id="PS50112">
    <property type="entry name" value="PAS"/>
    <property type="match status" value="5"/>
</dbReference>
<dbReference type="InterPro" id="IPR001610">
    <property type="entry name" value="PAC"/>
</dbReference>
<keyword evidence="8" id="KW-0288">FMN</keyword>
<dbReference type="InterPro" id="IPR003660">
    <property type="entry name" value="HAMP_dom"/>
</dbReference>
<dbReference type="InterPro" id="IPR011102">
    <property type="entry name" value="Sig_transdc_His_kinase_HWE"/>
</dbReference>
<keyword evidence="16" id="KW-0675">Receptor</keyword>
<evidence type="ECO:0000256" key="5">
    <source>
        <dbReference type="ARBA" id="ARBA00022553"/>
    </source>
</evidence>
<evidence type="ECO:0000256" key="2">
    <source>
        <dbReference type="ARBA" id="ARBA00004370"/>
    </source>
</evidence>
<dbReference type="SMART" id="SM00091">
    <property type="entry name" value="PAS"/>
    <property type="match status" value="7"/>
</dbReference>
<evidence type="ECO:0000256" key="4">
    <source>
        <dbReference type="ARBA" id="ARBA00022543"/>
    </source>
</evidence>
<evidence type="ECO:0000256" key="3">
    <source>
        <dbReference type="ARBA" id="ARBA00012438"/>
    </source>
</evidence>
<dbReference type="FunFam" id="3.30.450.20:FF:000155">
    <property type="entry name" value="Sensor histidine kinase TodS"/>
    <property type="match status" value="1"/>
</dbReference>
<evidence type="ECO:0000256" key="17">
    <source>
        <dbReference type="SAM" id="Phobius"/>
    </source>
</evidence>
<dbReference type="Pfam" id="PF13426">
    <property type="entry name" value="PAS_9"/>
    <property type="match status" value="2"/>
</dbReference>
<feature type="transmembrane region" description="Helical" evidence="17">
    <location>
        <begin position="286"/>
        <end position="308"/>
    </location>
</feature>
<dbReference type="Proteomes" id="UP000295096">
    <property type="component" value="Unassembled WGS sequence"/>
</dbReference>
<dbReference type="NCBIfam" id="TIGR00229">
    <property type="entry name" value="sensory_box"/>
    <property type="match status" value="7"/>
</dbReference>
<dbReference type="SMART" id="SM00086">
    <property type="entry name" value="PAC"/>
    <property type="match status" value="6"/>
</dbReference>
<dbReference type="PROSITE" id="PS50885">
    <property type="entry name" value="HAMP"/>
    <property type="match status" value="1"/>
</dbReference>
<keyword evidence="10" id="KW-0677">Repeat</keyword>
<accession>A0A4R5QE32</accession>
<evidence type="ECO:0000256" key="9">
    <source>
        <dbReference type="ARBA" id="ARBA00022679"/>
    </source>
</evidence>
<dbReference type="Pfam" id="PF07536">
    <property type="entry name" value="HWE_HK"/>
    <property type="match status" value="1"/>
</dbReference>
<dbReference type="Pfam" id="PF08447">
    <property type="entry name" value="PAS_3"/>
    <property type="match status" value="2"/>
</dbReference>
<dbReference type="GO" id="GO:0005524">
    <property type="term" value="F:ATP binding"/>
    <property type="evidence" value="ECO:0007669"/>
    <property type="project" value="UniProtKB-KW"/>
</dbReference>
<dbReference type="SUPFAM" id="SSF55874">
    <property type="entry name" value="ATPase domain of HSP90 chaperone/DNA topoisomerase II/histidine kinase"/>
    <property type="match status" value="1"/>
</dbReference>
<keyword evidence="14" id="KW-0157">Chromophore</keyword>
<keyword evidence="22" id="KW-1185">Reference proteome</keyword>
<reference evidence="21 22" key="1">
    <citation type="journal article" date="2016" name="J. Microbiol.">
        <title>Dankookia rubra gen. nov., sp. nov., an alphaproteobacterium isolated from sediment of a shallow stream.</title>
        <authorList>
            <person name="Kim W.H."/>
            <person name="Kim D.H."/>
            <person name="Kang K."/>
            <person name="Ahn T.Y."/>
        </authorList>
    </citation>
    <scope>NUCLEOTIDE SEQUENCE [LARGE SCALE GENOMIC DNA]</scope>
    <source>
        <strain evidence="21 22">JCM30602</strain>
    </source>
</reference>